<keyword evidence="4 8" id="KW-1133">Transmembrane helix</keyword>
<evidence type="ECO:0000256" key="4">
    <source>
        <dbReference type="ARBA" id="ARBA00022989"/>
    </source>
</evidence>
<dbReference type="Proteomes" id="UP000515679">
    <property type="component" value="Chromosome"/>
</dbReference>
<evidence type="ECO:0000256" key="1">
    <source>
        <dbReference type="ARBA" id="ARBA00004651"/>
    </source>
</evidence>
<keyword evidence="7" id="KW-0464">Manganese</keyword>
<evidence type="ECO:0000313" key="10">
    <source>
        <dbReference type="EMBL" id="QMV42156.1"/>
    </source>
</evidence>
<dbReference type="PANTHER" id="PTHR47618">
    <property type="entry name" value="BIFUNCTIONAL OLIGORIBONUCLEASE AND PAP PHOSPHATASE NRNA"/>
    <property type="match status" value="1"/>
</dbReference>
<dbReference type="InterPro" id="IPR003156">
    <property type="entry name" value="DHHA1_dom"/>
</dbReference>
<evidence type="ECO:0000256" key="2">
    <source>
        <dbReference type="ARBA" id="ARBA00022475"/>
    </source>
</evidence>
<dbReference type="PIRSF" id="PIRSF026583">
    <property type="entry name" value="YybT"/>
    <property type="match status" value="1"/>
</dbReference>
<evidence type="ECO:0000256" key="6">
    <source>
        <dbReference type="PIRNR" id="PIRNR026583"/>
    </source>
</evidence>
<dbReference type="GO" id="GO:0005886">
    <property type="term" value="C:plasma membrane"/>
    <property type="evidence" value="ECO:0007669"/>
    <property type="project" value="UniProtKB-SubCell"/>
</dbReference>
<feature type="binding site" evidence="7">
    <location>
        <position position="355"/>
    </location>
    <ligand>
        <name>Mn(2+)</name>
        <dbReference type="ChEBI" id="CHEBI:29035"/>
        <label>1</label>
    </ligand>
</feature>
<keyword evidence="6" id="KW-0378">Hydrolase</keyword>
<evidence type="ECO:0000256" key="8">
    <source>
        <dbReference type="SAM" id="Phobius"/>
    </source>
</evidence>
<dbReference type="FunFam" id="3.90.1640.10:FF:000002">
    <property type="entry name" value="Cyclic-di-AMP phosphodiesterase"/>
    <property type="match status" value="1"/>
</dbReference>
<dbReference type="AlphaFoldDB" id="A0A7G5BYX2"/>
<dbReference type="SUPFAM" id="SSF64182">
    <property type="entry name" value="DHH phosphoesterases"/>
    <property type="match status" value="1"/>
</dbReference>
<dbReference type="Pfam" id="PF21370">
    <property type="entry name" value="PAS_GdpP"/>
    <property type="match status" value="1"/>
</dbReference>
<reference evidence="10 11" key="1">
    <citation type="submission" date="2019-07" db="EMBL/GenBank/DDBJ databases">
        <authorList>
            <person name="Kim J.K."/>
            <person name="Cheong H.-M."/>
            <person name="Choi Y."/>
            <person name="Hwang K.J."/>
            <person name="Lee S."/>
            <person name="Choi C."/>
        </authorList>
    </citation>
    <scope>NUCLEOTIDE SEQUENCE [LARGE SCALE GENOMIC DNA]</scope>
    <source>
        <strain evidence="10 11">KS 22</strain>
    </source>
</reference>
<feature type="domain" description="GGDEF" evidence="9">
    <location>
        <begin position="180"/>
        <end position="309"/>
    </location>
</feature>
<comment type="function">
    <text evidence="6">Has phosphodiesterase (PDE) activity against cyclic-di-AMP (c-di-AMP).</text>
</comment>
<protein>
    <recommendedName>
        <fullName evidence="6">Cyclic-di-AMP phosphodiesterase</fullName>
        <ecNumber evidence="6">3.1.4.-</ecNumber>
    </recommendedName>
</protein>
<dbReference type="InterPro" id="IPR014528">
    <property type="entry name" value="GdpP/PdeA"/>
</dbReference>
<comment type="similarity">
    <text evidence="6">Belongs to the GdpP/PdeA phosphodiesterase family.</text>
</comment>
<proteinExistence type="inferred from homology"/>
<feature type="binding site" evidence="7">
    <location>
        <position position="448"/>
    </location>
    <ligand>
        <name>Mn(2+)</name>
        <dbReference type="ChEBI" id="CHEBI:29035"/>
        <label>2</label>
    </ligand>
</feature>
<evidence type="ECO:0000256" key="3">
    <source>
        <dbReference type="ARBA" id="ARBA00022692"/>
    </source>
</evidence>
<evidence type="ECO:0000256" key="5">
    <source>
        <dbReference type="ARBA" id="ARBA00023136"/>
    </source>
</evidence>
<dbReference type="Gene3D" id="3.30.450.20">
    <property type="entry name" value="PAS domain"/>
    <property type="match status" value="1"/>
</dbReference>
<dbReference type="SMART" id="SM00267">
    <property type="entry name" value="GGDEF"/>
    <property type="match status" value="1"/>
</dbReference>
<evidence type="ECO:0000313" key="11">
    <source>
        <dbReference type="Proteomes" id="UP000515679"/>
    </source>
</evidence>
<dbReference type="PROSITE" id="PS50887">
    <property type="entry name" value="GGDEF"/>
    <property type="match status" value="1"/>
</dbReference>
<dbReference type="EMBL" id="CP041969">
    <property type="protein sequence ID" value="QMV42156.1"/>
    <property type="molecule type" value="Genomic_DNA"/>
</dbReference>
<feature type="binding site" evidence="7">
    <location>
        <position position="503"/>
    </location>
    <ligand>
        <name>Mn(2+)</name>
        <dbReference type="ChEBI" id="CHEBI:29035"/>
        <label>2</label>
    </ligand>
</feature>
<comment type="catalytic activity">
    <reaction evidence="6">
        <text>3',3'-c-di-AMP + H2O = 5'-O-phosphonoadenylyl-(3'-&gt;5')-adenosine + H(+)</text>
        <dbReference type="Rhea" id="RHEA:54420"/>
        <dbReference type="ChEBI" id="CHEBI:15377"/>
        <dbReference type="ChEBI" id="CHEBI:15378"/>
        <dbReference type="ChEBI" id="CHEBI:71500"/>
        <dbReference type="ChEBI" id="CHEBI:138171"/>
    </reaction>
</comment>
<dbReference type="InterPro" id="IPR049553">
    <property type="entry name" value="GdpP-like_PAS"/>
</dbReference>
<feature type="binding site" evidence="7">
    <location>
        <position position="357"/>
    </location>
    <ligand>
        <name>Mn(2+)</name>
        <dbReference type="ChEBI" id="CHEBI:29035"/>
        <label>2</label>
    </ligand>
</feature>
<keyword evidence="5 6" id="KW-0472">Membrane</keyword>
<dbReference type="KEGG" id="cchl:FPL14_13845"/>
<dbReference type="Pfam" id="PF02272">
    <property type="entry name" value="DHHA1"/>
    <property type="match status" value="1"/>
</dbReference>
<dbReference type="Gene3D" id="3.90.1640.10">
    <property type="entry name" value="inorganic pyrophosphatase (n-terminal core)"/>
    <property type="match status" value="1"/>
</dbReference>
<dbReference type="PANTHER" id="PTHR47618:SF2">
    <property type="entry name" value="CYCLIC-DI-AMP PHOSPHODIESTERASE GDPP"/>
    <property type="match status" value="1"/>
</dbReference>
<dbReference type="GO" id="GO:0046872">
    <property type="term" value="F:metal ion binding"/>
    <property type="evidence" value="ECO:0007669"/>
    <property type="project" value="UniProtKB-KW"/>
</dbReference>
<dbReference type="RefSeq" id="WP_182303555.1">
    <property type="nucleotide sequence ID" value="NZ_CP041969.1"/>
</dbReference>
<dbReference type="Pfam" id="PF01368">
    <property type="entry name" value="DHH"/>
    <property type="match status" value="1"/>
</dbReference>
<dbReference type="InterPro" id="IPR001667">
    <property type="entry name" value="DDH_dom"/>
</dbReference>
<feature type="transmembrane region" description="Helical" evidence="8">
    <location>
        <begin position="12"/>
        <end position="31"/>
    </location>
</feature>
<dbReference type="InterPro" id="IPR051319">
    <property type="entry name" value="Oligoribo/pAp-PDE_c-di-AMP_PDE"/>
</dbReference>
<keyword evidence="7" id="KW-0479">Metal-binding</keyword>
<accession>A0A7G5BYX2</accession>
<feature type="binding site" evidence="7">
    <location>
        <position position="424"/>
    </location>
    <ligand>
        <name>Mn(2+)</name>
        <dbReference type="ChEBI" id="CHEBI:29035"/>
        <label>2</label>
    </ligand>
</feature>
<evidence type="ECO:0000259" key="9">
    <source>
        <dbReference type="PROSITE" id="PS50887"/>
    </source>
</evidence>
<dbReference type="InterPro" id="IPR038763">
    <property type="entry name" value="DHH_sf"/>
</dbReference>
<keyword evidence="3 8" id="KW-0812">Transmembrane</keyword>
<dbReference type="Pfam" id="PF24898">
    <property type="entry name" value="GGDEF_GdpP"/>
    <property type="match status" value="1"/>
</dbReference>
<evidence type="ECO:0000256" key="7">
    <source>
        <dbReference type="PIRSR" id="PIRSR026583-50"/>
    </source>
</evidence>
<dbReference type="GO" id="GO:0003676">
    <property type="term" value="F:nucleic acid binding"/>
    <property type="evidence" value="ECO:0007669"/>
    <property type="project" value="UniProtKB-UniRule"/>
</dbReference>
<dbReference type="EC" id="3.1.4.-" evidence="6"/>
<dbReference type="InterPro" id="IPR000160">
    <property type="entry name" value="GGDEF_dom"/>
</dbReference>
<comment type="cofactor">
    <cofactor evidence="7">
        <name>Mn(2+)</name>
        <dbReference type="ChEBI" id="CHEBI:29035"/>
    </cofactor>
    <text evidence="7">For phosphodiesterase activity, probably binds 2 Mn(2+) per subunit.</text>
</comment>
<dbReference type="GO" id="GO:0016787">
    <property type="term" value="F:hydrolase activity"/>
    <property type="evidence" value="ECO:0007669"/>
    <property type="project" value="UniProtKB-UniRule"/>
</dbReference>
<sequence>MPKFLVQRWHGMHIVWALVLIFILTIALAWYQWLLGLLGLALGGVVAVYGIFAEKAFRNDLNDYVLTLSHRIKSVGNDVIGQLPFGILIYNEDKEIQWHNAFIGTVVGRASIVGETLAAHFPVLQQLSAKDKDKDKDKEAVLEITIGSRVFELLTRANERIIYVVDITDRWTLKKRYDEEKLALGIVTMDNLEEVAQGMDEQQRALMLSKVTGEINEWALKYGLFLRRLSSDRYMVITNQITLKSLEQSRFELLDDVREITIEQKLPMTLSIGFASGAANVIELGHLVQGSLDIALGRGGDQAVVKFGQRQSFYGGKSNAVEKRTRVRARVIAHALRDLMKESDNIVIMGHKMPDMDAIGAAIGVLKAAQLYGKEAYIVLEGINPAIQRMMEMLKEDEKLAKRFVSPEQALGLIGKRSLAVVVDTHRATMVAEPRLLQGTERIVIVDHHRRSEEFIDEAVLVYMEPYASSTCELVTELLQYIHERVVLDVREATALLAGITVDTKSFAFRTGSRTFEAASFLRRNGADSVLIQRMLKEDLEEYIRKAEIIRNAETYHHCIAIAVADSGKQVPQLLIAQAADTLLNMTGIKASFVVGLRQDGLVGVSARSLGQINVQIVMERLGGGGHFTNAAAQLQGTVTEVAGKLKQVLQELEKEEGLFE</sequence>
<organism evidence="10 11">
    <name type="scientific">Cohnella cholangitidis</name>
    <dbReference type="NCBI Taxonomy" id="2598458"/>
    <lineage>
        <taxon>Bacteria</taxon>
        <taxon>Bacillati</taxon>
        <taxon>Bacillota</taxon>
        <taxon>Bacilli</taxon>
        <taxon>Bacillales</taxon>
        <taxon>Paenibacillaceae</taxon>
        <taxon>Cohnella</taxon>
    </lineage>
</organism>
<keyword evidence="2 6" id="KW-1003">Cell membrane</keyword>
<dbReference type="Gene3D" id="3.10.310.30">
    <property type="match status" value="1"/>
</dbReference>
<name>A0A7G5BYX2_9BACL</name>
<feature type="binding site" evidence="7">
    <location>
        <position position="424"/>
    </location>
    <ligand>
        <name>Mn(2+)</name>
        <dbReference type="ChEBI" id="CHEBI:29035"/>
        <label>1</label>
    </ligand>
</feature>
<keyword evidence="11" id="KW-1185">Reference proteome</keyword>
<feature type="binding site" evidence="7">
    <location>
        <position position="351"/>
    </location>
    <ligand>
        <name>Mn(2+)</name>
        <dbReference type="ChEBI" id="CHEBI:29035"/>
        <label>1</label>
    </ligand>
</feature>
<comment type="subcellular location">
    <subcellularLocation>
        <location evidence="1">Cell membrane</location>
        <topology evidence="1">Multi-pass membrane protein</topology>
    </subcellularLocation>
</comment>
<gene>
    <name evidence="10" type="ORF">FPL14_13845</name>
</gene>